<protein>
    <submittedName>
        <fullName evidence="2">Uncharacterized protein</fullName>
    </submittedName>
</protein>
<feature type="transmembrane region" description="Helical" evidence="1">
    <location>
        <begin position="68"/>
        <end position="86"/>
    </location>
</feature>
<feature type="transmembrane region" description="Helical" evidence="1">
    <location>
        <begin position="12"/>
        <end position="29"/>
    </location>
</feature>
<keyword evidence="1" id="KW-1133">Transmembrane helix</keyword>
<keyword evidence="1" id="KW-0472">Membrane</keyword>
<dbReference type="RefSeq" id="WP_076429512.1">
    <property type="nucleotide sequence ID" value="NZ_FTNO01000001.1"/>
</dbReference>
<proteinExistence type="predicted"/>
<keyword evidence="3" id="KW-1185">Reference proteome</keyword>
<evidence type="ECO:0000313" key="3">
    <source>
        <dbReference type="Proteomes" id="UP000186914"/>
    </source>
</evidence>
<reference evidence="3" key="1">
    <citation type="submission" date="2017-01" db="EMBL/GenBank/DDBJ databases">
        <authorList>
            <person name="Varghese N."/>
            <person name="Submissions S."/>
        </authorList>
    </citation>
    <scope>NUCLEOTIDE SEQUENCE [LARGE SCALE GENOMIC DNA]</scope>
    <source>
        <strain evidence="3">CGMCC 1.7737</strain>
    </source>
</reference>
<evidence type="ECO:0000256" key="1">
    <source>
        <dbReference type="SAM" id="Phobius"/>
    </source>
</evidence>
<accession>A0A1N6YM42</accession>
<dbReference type="EMBL" id="FTNO01000001">
    <property type="protein sequence ID" value="SIR15616.1"/>
    <property type="molecule type" value="Genomic_DNA"/>
</dbReference>
<gene>
    <name evidence="2" type="ORF">SAMN05421858_1631</name>
</gene>
<evidence type="ECO:0000313" key="2">
    <source>
        <dbReference type="EMBL" id="SIR15616.1"/>
    </source>
</evidence>
<sequence>MSASELINRRNIGFAMILIGLLVLILSKPDIGTFCLAGSSGGSIDRIVIEWHEIGISSGDCYSYLKPAGFIGIGVLSIVGGSAMAVRNW</sequence>
<dbReference type="AlphaFoldDB" id="A0A1N6YM42"/>
<keyword evidence="1" id="KW-0812">Transmembrane</keyword>
<organism evidence="2 3">
    <name type="scientific">Haladaptatus litoreus</name>
    <dbReference type="NCBI Taxonomy" id="553468"/>
    <lineage>
        <taxon>Archaea</taxon>
        <taxon>Methanobacteriati</taxon>
        <taxon>Methanobacteriota</taxon>
        <taxon>Stenosarchaea group</taxon>
        <taxon>Halobacteria</taxon>
        <taxon>Halobacteriales</taxon>
        <taxon>Haladaptataceae</taxon>
        <taxon>Haladaptatus</taxon>
    </lineage>
</organism>
<dbReference type="Proteomes" id="UP000186914">
    <property type="component" value="Unassembled WGS sequence"/>
</dbReference>
<name>A0A1N6YM42_9EURY</name>